<dbReference type="Gene3D" id="3.30.70.1060">
    <property type="entry name" value="Dimeric alpha+beta barrel"/>
    <property type="match status" value="1"/>
</dbReference>
<dbReference type="PANTHER" id="PTHR35174">
    <property type="entry name" value="BLL7171 PROTEIN-RELATED"/>
    <property type="match status" value="1"/>
</dbReference>
<evidence type="ECO:0000259" key="2">
    <source>
        <dbReference type="Pfam" id="PF03795"/>
    </source>
</evidence>
<protein>
    <recommendedName>
        <fullName evidence="2">YCII-related domain-containing protein</fullName>
    </recommendedName>
</protein>
<dbReference type="RefSeq" id="WP_151599884.1">
    <property type="nucleotide sequence ID" value="NZ_WBMS02000060.1"/>
</dbReference>
<comment type="caution">
    <text evidence="3">The sequence shown here is derived from an EMBL/GenBank/DDBJ whole genome shotgun (WGS) entry which is preliminary data.</text>
</comment>
<evidence type="ECO:0000256" key="1">
    <source>
        <dbReference type="ARBA" id="ARBA00007689"/>
    </source>
</evidence>
<gene>
    <name evidence="3" type="ORF">F8568_042850</name>
</gene>
<feature type="domain" description="YCII-related" evidence="2">
    <location>
        <begin position="19"/>
        <end position="110"/>
    </location>
</feature>
<sequence>MKRYVFNIIQPVGEKPPPEELEKIMAQLGEIRRELELSEAWVFGCPLQEPGDSAVVRVEGEDVIATDGPYTESKEHVGGLTIVKMETQDEALWWAGRYSRVTGLPVEVRPFQGEC</sequence>
<dbReference type="InterPro" id="IPR005545">
    <property type="entry name" value="YCII"/>
</dbReference>
<dbReference type="AlphaFoldDB" id="A0A6I4MPQ3"/>
<dbReference type="InterPro" id="IPR011008">
    <property type="entry name" value="Dimeric_a/b-barrel"/>
</dbReference>
<proteinExistence type="inferred from homology"/>
<dbReference type="Pfam" id="PF03795">
    <property type="entry name" value="YCII"/>
    <property type="match status" value="1"/>
</dbReference>
<dbReference type="Proteomes" id="UP000462055">
    <property type="component" value="Unassembled WGS sequence"/>
</dbReference>
<reference evidence="3" key="1">
    <citation type="submission" date="2019-12" db="EMBL/GenBank/DDBJ databases">
        <title>Actinomadura physcomitrii sp. nov., a novel actinomycete isolated from moss [Physcomitrium sphaericum (Ludw) Fuernr].</title>
        <authorList>
            <person name="Zhuang X."/>
        </authorList>
    </citation>
    <scope>NUCLEOTIDE SEQUENCE [LARGE SCALE GENOMIC DNA]</scope>
    <source>
        <strain evidence="3">LD22</strain>
    </source>
</reference>
<organism evidence="3 4">
    <name type="scientific">Actinomadura physcomitrii</name>
    <dbReference type="NCBI Taxonomy" id="2650748"/>
    <lineage>
        <taxon>Bacteria</taxon>
        <taxon>Bacillati</taxon>
        <taxon>Actinomycetota</taxon>
        <taxon>Actinomycetes</taxon>
        <taxon>Streptosporangiales</taxon>
        <taxon>Thermomonosporaceae</taxon>
        <taxon>Actinomadura</taxon>
    </lineage>
</organism>
<comment type="similarity">
    <text evidence="1">Belongs to the YciI family.</text>
</comment>
<dbReference type="SUPFAM" id="SSF54909">
    <property type="entry name" value="Dimeric alpha+beta barrel"/>
    <property type="match status" value="1"/>
</dbReference>
<dbReference type="PANTHER" id="PTHR35174:SF3">
    <property type="entry name" value="BLL7171 PROTEIN"/>
    <property type="match status" value="1"/>
</dbReference>
<evidence type="ECO:0000313" key="3">
    <source>
        <dbReference type="EMBL" id="MWA06970.1"/>
    </source>
</evidence>
<accession>A0A6I4MPQ3</accession>
<dbReference type="EMBL" id="WBMS02000060">
    <property type="protein sequence ID" value="MWA06970.1"/>
    <property type="molecule type" value="Genomic_DNA"/>
</dbReference>
<evidence type="ECO:0000313" key="4">
    <source>
        <dbReference type="Proteomes" id="UP000462055"/>
    </source>
</evidence>
<keyword evidence="4" id="KW-1185">Reference proteome</keyword>
<name>A0A6I4MPQ3_9ACTN</name>